<name>A0A1G6J206_9BURK</name>
<dbReference type="OrthoDB" id="9801454at2"/>
<dbReference type="InterPro" id="IPR008136">
    <property type="entry name" value="CinA_C"/>
</dbReference>
<dbReference type="Proteomes" id="UP000198781">
    <property type="component" value="Unassembled WGS sequence"/>
</dbReference>
<evidence type="ECO:0000313" key="3">
    <source>
        <dbReference type="Proteomes" id="UP000198781"/>
    </source>
</evidence>
<dbReference type="Gene3D" id="3.90.950.20">
    <property type="entry name" value="CinA-like"/>
    <property type="match status" value="1"/>
</dbReference>
<proteinExistence type="predicted"/>
<dbReference type="EMBL" id="FMZC01000001">
    <property type="protein sequence ID" value="SDC12687.1"/>
    <property type="molecule type" value="Genomic_DNA"/>
</dbReference>
<evidence type="ECO:0000259" key="1">
    <source>
        <dbReference type="Pfam" id="PF02464"/>
    </source>
</evidence>
<protein>
    <submittedName>
        <fullName evidence="2">Amidohydrolase, PncC family</fullName>
    </submittedName>
</protein>
<evidence type="ECO:0000313" key="2">
    <source>
        <dbReference type="EMBL" id="SDC12687.1"/>
    </source>
</evidence>
<reference evidence="2 3" key="1">
    <citation type="submission" date="2016-10" db="EMBL/GenBank/DDBJ databases">
        <authorList>
            <person name="de Groot N.N."/>
        </authorList>
    </citation>
    <scope>NUCLEOTIDE SEQUENCE [LARGE SCALE GENOMIC DNA]</scope>
    <source>
        <strain evidence="2 3">DSM 16619</strain>
    </source>
</reference>
<dbReference type="NCBIfam" id="TIGR00199">
    <property type="entry name" value="PncC_domain"/>
    <property type="match status" value="1"/>
</dbReference>
<sequence length="189" mass="20190">MHSTDHPEGKHCDTVEYLKQHSLVVVTAESCTAGLIASRLAATPGAGEVLESAFVVYDPKAKQRQLGVPAELMEKYNLTSEPVALAMARGALRNSDANLAIANTGVADDCDPEVEPGTQCYAWVFKIPREEGGQGGEEKCGNGDGDGVQAFAETRVFKGTRNQVREASADYALQRIAHYHRQAMGAGAQ</sequence>
<dbReference type="RefSeq" id="WP_092739587.1">
    <property type="nucleotide sequence ID" value="NZ_FMZC01000001.1"/>
</dbReference>
<dbReference type="GO" id="GO:0016787">
    <property type="term" value="F:hydrolase activity"/>
    <property type="evidence" value="ECO:0007669"/>
    <property type="project" value="UniProtKB-KW"/>
</dbReference>
<accession>A0A1G6J206</accession>
<dbReference type="InterPro" id="IPR036653">
    <property type="entry name" value="CinA-like_C"/>
</dbReference>
<keyword evidence="2" id="KW-0378">Hydrolase</keyword>
<keyword evidence="3" id="KW-1185">Reference proteome</keyword>
<dbReference type="AlphaFoldDB" id="A0A1G6J206"/>
<dbReference type="Pfam" id="PF02464">
    <property type="entry name" value="CinA"/>
    <property type="match status" value="1"/>
</dbReference>
<feature type="domain" description="CinA C-terminal" evidence="1">
    <location>
        <begin position="14"/>
        <end position="125"/>
    </location>
</feature>
<dbReference type="SUPFAM" id="SSF142433">
    <property type="entry name" value="CinA-like"/>
    <property type="match status" value="1"/>
</dbReference>
<organism evidence="2 3">
    <name type="scientific">Paracidovorax valerianellae</name>
    <dbReference type="NCBI Taxonomy" id="187868"/>
    <lineage>
        <taxon>Bacteria</taxon>
        <taxon>Pseudomonadati</taxon>
        <taxon>Pseudomonadota</taxon>
        <taxon>Betaproteobacteria</taxon>
        <taxon>Burkholderiales</taxon>
        <taxon>Comamonadaceae</taxon>
        <taxon>Paracidovorax</taxon>
    </lineage>
</organism>
<dbReference type="STRING" id="187868.SAMN05192589_101297"/>
<gene>
    <name evidence="2" type="ORF">SAMN05192589_101297</name>
</gene>